<comment type="caution">
    <text evidence="1">The sequence shown here is derived from an EMBL/GenBank/DDBJ whole genome shotgun (WGS) entry which is preliminary data.</text>
</comment>
<proteinExistence type="predicted"/>
<reference evidence="1 2" key="1">
    <citation type="submission" date="2018-01" db="EMBL/GenBank/DDBJ databases">
        <authorList>
            <person name="Clerissi C."/>
        </authorList>
    </citation>
    <scope>NUCLEOTIDE SEQUENCE [LARGE SCALE GENOMIC DNA]</scope>
    <source>
        <strain evidence="1">Cupriavidus sp. LMG 19464</strain>
    </source>
</reference>
<accession>A0A975X9X9</accession>
<evidence type="ECO:0000313" key="2">
    <source>
        <dbReference type="Proteomes" id="UP000256780"/>
    </source>
</evidence>
<protein>
    <submittedName>
        <fullName evidence="1">Uncharacterized protein</fullName>
    </submittedName>
</protein>
<dbReference type="EMBL" id="OFSQ01000035">
    <property type="protein sequence ID" value="SOY63320.1"/>
    <property type="molecule type" value="Genomic_DNA"/>
</dbReference>
<organism evidence="1 2">
    <name type="scientific">Cupriavidus taiwanensis</name>
    <dbReference type="NCBI Taxonomy" id="164546"/>
    <lineage>
        <taxon>Bacteria</taxon>
        <taxon>Pseudomonadati</taxon>
        <taxon>Pseudomonadota</taxon>
        <taxon>Betaproteobacteria</taxon>
        <taxon>Burkholderiales</taxon>
        <taxon>Burkholderiaceae</taxon>
        <taxon>Cupriavidus</taxon>
    </lineage>
</organism>
<sequence>MELANQLAQGILGDLPLIFCGLNIVFKTSQHRLEGNNVIAQHNCAAKIWLGGFKVGSKRCTIGAA</sequence>
<dbReference type="AlphaFoldDB" id="A0A975X9X9"/>
<dbReference type="Proteomes" id="UP000256780">
    <property type="component" value="Chromosome CBM2587_b"/>
</dbReference>
<evidence type="ECO:0000313" key="1">
    <source>
        <dbReference type="EMBL" id="SOY63320.1"/>
    </source>
</evidence>
<gene>
    <name evidence="1" type="ORF">CBM2587_B60332</name>
</gene>
<name>A0A975X9X9_9BURK</name>